<evidence type="ECO:0000259" key="12">
    <source>
        <dbReference type="Pfam" id="PF07774"/>
    </source>
</evidence>
<organism evidence="14">
    <name type="scientific">Albugo laibachii Nc14</name>
    <dbReference type="NCBI Taxonomy" id="890382"/>
    <lineage>
        <taxon>Eukaryota</taxon>
        <taxon>Sar</taxon>
        <taxon>Stramenopiles</taxon>
        <taxon>Oomycota</taxon>
        <taxon>Peronosporomycetes</taxon>
        <taxon>Albuginales</taxon>
        <taxon>Albuginaceae</taxon>
        <taxon>Albugo</taxon>
    </lineage>
</organism>
<evidence type="ECO:0000256" key="3">
    <source>
        <dbReference type="ARBA" id="ARBA00011276"/>
    </source>
</evidence>
<evidence type="ECO:0000256" key="1">
    <source>
        <dbReference type="ARBA" id="ARBA00004115"/>
    </source>
</evidence>
<dbReference type="SUPFAM" id="SSF50998">
    <property type="entry name" value="Quinoprotein alcohol dehydrogenase-like"/>
    <property type="match status" value="1"/>
</dbReference>
<keyword evidence="5 11" id="KW-0812">Transmembrane</keyword>
<evidence type="ECO:0000256" key="2">
    <source>
        <dbReference type="ARBA" id="ARBA00007904"/>
    </source>
</evidence>
<evidence type="ECO:0000256" key="8">
    <source>
        <dbReference type="ARBA" id="ARBA00022989"/>
    </source>
</evidence>
<evidence type="ECO:0000256" key="10">
    <source>
        <dbReference type="ARBA" id="ARBA00023180"/>
    </source>
</evidence>
<evidence type="ECO:0000256" key="9">
    <source>
        <dbReference type="ARBA" id="ARBA00023136"/>
    </source>
</evidence>
<keyword evidence="10" id="KW-0325">Glycoprotein</keyword>
<dbReference type="InterPro" id="IPR015943">
    <property type="entry name" value="WD40/YVTN_repeat-like_dom_sf"/>
</dbReference>
<reference evidence="14" key="1">
    <citation type="journal article" date="2011" name="PLoS Biol.">
        <title>Gene gain and loss during evolution of obligate parasitism in the white rust pathogen of Arabidopsis thaliana.</title>
        <authorList>
            <person name="Kemen E."/>
            <person name="Gardiner A."/>
            <person name="Schultz-Larsen T."/>
            <person name="Kemen A.C."/>
            <person name="Balmuth A.L."/>
            <person name="Robert-Seilaniantz A."/>
            <person name="Bailey K."/>
            <person name="Holub E."/>
            <person name="Studholme D.J."/>
            <person name="Maclean D."/>
            <person name="Jones J.D."/>
        </authorList>
    </citation>
    <scope>NUCLEOTIDE SEQUENCE</scope>
</reference>
<name>F0WWV9_9STRA</name>
<gene>
    <name evidence="14" type="primary">AlNc14C334G10720</name>
    <name evidence="14" type="ORF">ALNC14_120880</name>
</gene>
<keyword evidence="8 11" id="KW-1133">Transmembrane helix</keyword>
<dbReference type="InterPro" id="IPR026895">
    <property type="entry name" value="EMC1"/>
</dbReference>
<dbReference type="InterPro" id="IPR011047">
    <property type="entry name" value="Quinoprotein_ADH-like_sf"/>
</dbReference>
<evidence type="ECO:0000313" key="14">
    <source>
        <dbReference type="EMBL" id="CCA25944.1"/>
    </source>
</evidence>
<comment type="subunit">
    <text evidence="3">Component of the ER membrane protein complex (EMC).</text>
</comment>
<dbReference type="GO" id="GO:0072546">
    <property type="term" value="C:EMC complex"/>
    <property type="evidence" value="ECO:0007669"/>
    <property type="project" value="InterPro"/>
</dbReference>
<comment type="similarity">
    <text evidence="2">Belongs to the EMC1 family.</text>
</comment>
<feature type="domain" description="ER membrane protein complex subunit 1 C-terminal" evidence="12">
    <location>
        <begin position="734"/>
        <end position="951"/>
    </location>
</feature>
<evidence type="ECO:0000259" key="13">
    <source>
        <dbReference type="Pfam" id="PF25293"/>
    </source>
</evidence>
<dbReference type="Gene3D" id="2.130.10.10">
    <property type="entry name" value="YVTN repeat-like/Quinoprotein amine dehydrogenase"/>
    <property type="match status" value="1"/>
</dbReference>
<dbReference type="Pfam" id="PF25293">
    <property type="entry name" value="Beta-prop_EMC1_N"/>
    <property type="match status" value="1"/>
</dbReference>
<evidence type="ECO:0000256" key="6">
    <source>
        <dbReference type="ARBA" id="ARBA00022729"/>
    </source>
</evidence>
<dbReference type="PANTHER" id="PTHR21573:SF0">
    <property type="entry name" value="ER MEMBRANE PROTEIN COMPLEX SUBUNIT 1"/>
    <property type="match status" value="1"/>
</dbReference>
<dbReference type="AlphaFoldDB" id="F0WWV9"/>
<dbReference type="InterPro" id="IPR058545">
    <property type="entry name" value="Beta-prop_EMC1_1st"/>
</dbReference>
<proteinExistence type="inferred from homology"/>
<feature type="domain" description="EMC1 first beta-propeller" evidence="13">
    <location>
        <begin position="40"/>
        <end position="429"/>
    </location>
</feature>
<keyword evidence="7" id="KW-0256">Endoplasmic reticulum</keyword>
<reference evidence="14" key="2">
    <citation type="submission" date="2011-02" db="EMBL/GenBank/DDBJ databases">
        <authorList>
            <person name="MacLean D."/>
        </authorList>
    </citation>
    <scope>NUCLEOTIDE SEQUENCE</scope>
</reference>
<dbReference type="InterPro" id="IPR011678">
    <property type="entry name" value="EMC1_C"/>
</dbReference>
<evidence type="ECO:0000256" key="5">
    <source>
        <dbReference type="ARBA" id="ARBA00022692"/>
    </source>
</evidence>
<keyword evidence="6" id="KW-0732">Signal</keyword>
<evidence type="ECO:0000256" key="7">
    <source>
        <dbReference type="ARBA" id="ARBA00022824"/>
    </source>
</evidence>
<accession>F0WWV9</accession>
<comment type="subcellular location">
    <subcellularLocation>
        <location evidence="1">Endoplasmic reticulum membrane</location>
        <topology evidence="1">Single-pass type I membrane protein</topology>
    </subcellularLocation>
</comment>
<dbReference type="Pfam" id="PF07774">
    <property type="entry name" value="EMC1_C"/>
    <property type="match status" value="1"/>
</dbReference>
<dbReference type="PANTHER" id="PTHR21573">
    <property type="entry name" value="ER MEMBRANE PROTEIN COMPLEX SUBUNIT 1"/>
    <property type="match status" value="1"/>
</dbReference>
<evidence type="ECO:0000256" key="11">
    <source>
        <dbReference type="SAM" id="Phobius"/>
    </source>
</evidence>
<dbReference type="GO" id="GO:0034975">
    <property type="term" value="P:protein folding in endoplasmic reticulum"/>
    <property type="evidence" value="ECO:0007669"/>
    <property type="project" value="TreeGrafter"/>
</dbReference>
<dbReference type="EMBL" id="FR824379">
    <property type="protein sequence ID" value="CCA25944.1"/>
    <property type="molecule type" value="Genomic_DNA"/>
</dbReference>
<feature type="transmembrane region" description="Helical" evidence="11">
    <location>
        <begin position="923"/>
        <end position="942"/>
    </location>
</feature>
<dbReference type="HOGENOM" id="CLU_005034_2_0_1"/>
<protein>
    <recommendedName>
        <fullName evidence="4">ER membrane protein complex subunit 1</fullName>
    </recommendedName>
</protein>
<evidence type="ECO:0000256" key="4">
    <source>
        <dbReference type="ARBA" id="ARBA00020824"/>
    </source>
</evidence>
<keyword evidence="9 11" id="KW-0472">Membrane</keyword>
<sequence length="952" mass="107022">MKVTTYVRLLEGLPTIAKTKMNSWRWIFASCALQLLRTDAIYKDQIGELDWFIRNIGRVTQAAFSNPHSSDLSRVFVASDAATNAIASLHTESGDLQWRIKLESADIINAIHHTKFGLVSVSSHSQMIRLWDSDDGSLLWNTFLARDVNSESKESTTRIMETCGHTNSIYLFTTSNYVKVDIQHGTILWKRTYPPHWSNLSAFHLNCAAFKLYIVISDPNEASFTVELDTTTDNVRELDDSSGSPSIVVETMQSGISGRLGVSSQNKEMRIEFSSFSQDPVQSIDISQLTESQRNSFRSIRSHTNKLFLITFDSADQILCSITDNLSLTLLESLPSNGIVSTLQDADSEAVFFISSDSDSITLRPHFLPSNSKQTKNSIPVVVSTYGGSVSQAFTSCHHFKCSHLWRMQDDTILFFKDGQKSISWIREEALASVTQVHWISPIETELEKDYHFSGIPTFTQEIQLELSRFIKFTSGIASFLTNSKQSRTKISKNAHFFGFSKFVVLYTKSGKLFALQPEAQRIVWTKYIGPDYNVFVSRDHPALGLGPELILFLNYRHIIRIDGTTGNQIGKVGLEETYWPLLLPRSHSSVHTVGGRSLALVSPLSLTLKIVEGEAPQSIRENVYFYRFEAEENAFKGFFLNEKHVAKLIWSIVLPVNHKLAGFLDAKHSVIDSSVIVTGDDSLLLKYTNPHTFAFASISKETLAVHLVDGVTGRLVFRAHHNSDSKAISMAQSENWFVYAFWNAERKMTQVASVLFFDGAIGSHELNPWKRPLWTETRSSYDSKLPIVLQRAFLFPARIATLEITRTGRGITPKFLLIGMENGQILKLSMSALDPRQPDGPLTPTQQSGGMQSYSPILPLFTNPTAFVTYNETIASLEGIKACPVELESTTLVIAWGMDVYYHRLAPSKAFDLLPMEFNRHMLILLCVCFILATVASRHFARRKALLYAWK</sequence>